<evidence type="ECO:0000313" key="2">
    <source>
        <dbReference type="Proteomes" id="UP000274346"/>
    </source>
</evidence>
<sequence length="186" mass="22044">MPVNERINATSGTHINPGGVRLITMGEIALGRSLYGYGLRYNQIWVHRESYLPFNLQPIDVAMSPNGEMWFREDTYSHDFSMEVDVQKKHRFMHEMMHVWQAQHGMFVRTRGLFSRFADYSYSLDKADIRHYSLEQQASLVSDYWLLQTYGFRKYTYLPALRNYEPKESDYSLLQRYRSVMKGFPA</sequence>
<reference evidence="1 2" key="1">
    <citation type="submission" date="2018-12" db="EMBL/GenBank/DDBJ databases">
        <authorList>
            <consortium name="Pathogen Informatics"/>
        </authorList>
    </citation>
    <scope>NUCLEOTIDE SEQUENCE [LARGE SCALE GENOMIC DNA]</scope>
    <source>
        <strain evidence="1 2">NCTC13098</strain>
    </source>
</reference>
<dbReference type="KEGG" id="rtg:NCTC13098_02174"/>
<name>A0A3P8KHU4_RAOTE</name>
<organism evidence="1 2">
    <name type="scientific">Raoultella terrigena</name>
    <name type="common">Klebsiella terrigena</name>
    <dbReference type="NCBI Taxonomy" id="577"/>
    <lineage>
        <taxon>Bacteria</taxon>
        <taxon>Pseudomonadati</taxon>
        <taxon>Pseudomonadota</taxon>
        <taxon>Gammaproteobacteria</taxon>
        <taxon>Enterobacterales</taxon>
        <taxon>Enterobacteriaceae</taxon>
        <taxon>Klebsiella/Raoultella group</taxon>
        <taxon>Raoultella</taxon>
    </lineage>
</organism>
<gene>
    <name evidence="1" type="ORF">NCTC13098_02174</name>
</gene>
<evidence type="ECO:0000313" key="1">
    <source>
        <dbReference type="EMBL" id="VDR25841.1"/>
    </source>
</evidence>
<dbReference type="AlphaFoldDB" id="A0A3P8KHU4"/>
<dbReference type="EMBL" id="LR131271">
    <property type="protein sequence ID" value="VDR25841.1"/>
    <property type="molecule type" value="Genomic_DNA"/>
</dbReference>
<proteinExistence type="predicted"/>
<accession>A0A3P8KHU4</accession>
<evidence type="ECO:0008006" key="3">
    <source>
        <dbReference type="Google" id="ProtNLM"/>
    </source>
</evidence>
<dbReference type="Proteomes" id="UP000274346">
    <property type="component" value="Chromosome"/>
</dbReference>
<protein>
    <recommendedName>
        <fullName evidence="3">Type IV secretion protein Rhs</fullName>
    </recommendedName>
</protein>
<dbReference type="RefSeq" id="WP_045855811.1">
    <property type="nucleotide sequence ID" value="NZ_JADCSX010000035.1"/>
</dbReference>